<gene>
    <name evidence="1" type="ORF">G5C31_22420</name>
</gene>
<comment type="caution">
    <text evidence="1">The sequence shown here is derived from an EMBL/GenBank/DDBJ whole genome shotgun (WGS) entry which is preliminary data.</text>
</comment>
<reference evidence="1" key="1">
    <citation type="journal article" date="2018" name="Genome Biol.">
        <title>SKESA: strategic k-mer extension for scrupulous assemblies.</title>
        <authorList>
            <person name="Souvorov A."/>
            <person name="Agarwala R."/>
            <person name="Lipman D.J."/>
        </authorList>
    </citation>
    <scope>NUCLEOTIDE SEQUENCE</scope>
    <source>
        <strain evidence="1">1802M75130</strain>
    </source>
</reference>
<dbReference type="AlphaFoldDB" id="A0A740HRQ5"/>
<organism evidence="1">
    <name type="scientific">Salmonella enterica</name>
    <name type="common">Salmonella choleraesuis</name>
    <dbReference type="NCBI Taxonomy" id="28901"/>
    <lineage>
        <taxon>Bacteria</taxon>
        <taxon>Pseudomonadati</taxon>
        <taxon>Pseudomonadota</taxon>
        <taxon>Gammaproteobacteria</taxon>
        <taxon>Enterobacterales</taxon>
        <taxon>Enterobacteriaceae</taxon>
        <taxon>Salmonella</taxon>
    </lineage>
</organism>
<proteinExistence type="predicted"/>
<name>A0A740HRQ5_SALER</name>
<accession>A0A740HRQ5</accession>
<evidence type="ECO:0000313" key="1">
    <source>
        <dbReference type="EMBL" id="HAF0126611.1"/>
    </source>
</evidence>
<protein>
    <submittedName>
        <fullName evidence="1">Fimbrial chaperone protein SefB</fullName>
    </submittedName>
</protein>
<sequence>YIEPFGYAQLPGGVHSKITLTILDDNGAEIIRDY</sequence>
<dbReference type="EMBL" id="DAATUH010000144">
    <property type="protein sequence ID" value="HAF0126611.1"/>
    <property type="molecule type" value="Genomic_DNA"/>
</dbReference>
<reference evidence="1" key="2">
    <citation type="submission" date="2019-11" db="EMBL/GenBank/DDBJ databases">
        <authorList>
            <consortium name="NCBI Pathogen Detection Project"/>
        </authorList>
    </citation>
    <scope>NUCLEOTIDE SEQUENCE</scope>
    <source>
        <strain evidence="1">1802M75130</strain>
    </source>
</reference>
<feature type="non-terminal residue" evidence="1">
    <location>
        <position position="1"/>
    </location>
</feature>